<dbReference type="AlphaFoldDB" id="A0A4R9GG91"/>
<keyword evidence="11" id="KW-1003">Cell membrane</keyword>
<evidence type="ECO:0000256" key="5">
    <source>
        <dbReference type="ARBA" id="ARBA00022630"/>
    </source>
</evidence>
<dbReference type="Gene3D" id="3.20.20.70">
    <property type="entry name" value="Aldolase class I"/>
    <property type="match status" value="1"/>
</dbReference>
<dbReference type="GO" id="GO:0005886">
    <property type="term" value="C:plasma membrane"/>
    <property type="evidence" value="ECO:0007669"/>
    <property type="project" value="UniProtKB-SubCell"/>
</dbReference>
<dbReference type="PANTHER" id="PTHR48109:SF4">
    <property type="entry name" value="DIHYDROOROTATE DEHYDROGENASE (QUINONE), MITOCHONDRIAL"/>
    <property type="match status" value="1"/>
</dbReference>
<dbReference type="Proteomes" id="UP000298458">
    <property type="component" value="Unassembled WGS sequence"/>
</dbReference>
<dbReference type="CDD" id="cd04738">
    <property type="entry name" value="DHOD_2_like"/>
    <property type="match status" value="1"/>
</dbReference>
<evidence type="ECO:0000256" key="6">
    <source>
        <dbReference type="ARBA" id="ARBA00022643"/>
    </source>
</evidence>
<dbReference type="UniPathway" id="UPA00070">
    <property type="reaction ID" value="UER00946"/>
</dbReference>
<sequence length="368" mass="40624">MLNLPSRWKQWAYEKTVKPILLNLDPENAHLLAHRLLDVSSSLPFAFFAIENSMCFKSSRLETEVAGIRFSNPVGLAAGFDKTGELYPFLSRMGFGSIEIGTVTGQSQPGNPKPRIFRYPEDQALINRMGFNNPGADGVLDTVQRQNRIAVRGINVGKSKIVSEENAVEDYLYSIRKLIRFADYLVINISSPNTPGLRNFQRPENFNKLIGGIRNGLGGGFPVPTFVKFAPDMEERELRELLECLPESGLSGVVLTNTTVDKTVLKRYPNVESEGGVSGLPLRSRSTQLVRIAYQTLRGKLPIIGVGGIDSGEAALEKILAGADLIQLYTGYIYQGPFLPLRILEFLDKTLEKFGAKSVSEIVGKQSL</sequence>
<evidence type="ECO:0000256" key="1">
    <source>
        <dbReference type="ARBA" id="ARBA00003125"/>
    </source>
</evidence>
<comment type="pathway">
    <text evidence="3 11">Pyrimidine metabolism; UMP biosynthesis via de novo pathway; orotate from (S)-dihydroorotate (quinone route): step 1/1.</text>
</comment>
<feature type="binding site" evidence="11">
    <location>
        <position position="193"/>
    </location>
    <ligand>
        <name>substrate</name>
    </ligand>
</feature>
<dbReference type="HAMAP" id="MF_00225">
    <property type="entry name" value="DHO_dh_type2"/>
    <property type="match status" value="1"/>
</dbReference>
<keyword evidence="6 11" id="KW-0288">FMN</keyword>
<dbReference type="InterPro" id="IPR005720">
    <property type="entry name" value="Dihydroorotate_DH_cat"/>
</dbReference>
<feature type="binding site" evidence="11">
    <location>
        <begin position="257"/>
        <end position="258"/>
    </location>
    <ligand>
        <name>substrate</name>
    </ligand>
</feature>
<feature type="binding site" evidence="11">
    <location>
        <position position="155"/>
    </location>
    <ligand>
        <name>FMN</name>
        <dbReference type="ChEBI" id="CHEBI:58210"/>
    </ligand>
</feature>
<feature type="binding site" evidence="11">
    <location>
        <position position="308"/>
    </location>
    <ligand>
        <name>FMN</name>
        <dbReference type="ChEBI" id="CHEBI:58210"/>
    </ligand>
</feature>
<dbReference type="InterPro" id="IPR001295">
    <property type="entry name" value="Dihydroorotate_DH_CS"/>
</dbReference>
<dbReference type="PANTHER" id="PTHR48109">
    <property type="entry name" value="DIHYDROOROTATE DEHYDROGENASE (QUINONE), MITOCHONDRIAL-RELATED"/>
    <property type="match status" value="1"/>
</dbReference>
<feature type="binding site" evidence="11">
    <location>
        <position position="188"/>
    </location>
    <ligand>
        <name>substrate</name>
    </ligand>
</feature>
<dbReference type="GO" id="GO:0106430">
    <property type="term" value="F:dihydroorotate dehydrogenase (quinone) activity"/>
    <property type="evidence" value="ECO:0007669"/>
    <property type="project" value="UniProtKB-EC"/>
</dbReference>
<evidence type="ECO:0000256" key="8">
    <source>
        <dbReference type="ARBA" id="ARBA00023002"/>
    </source>
</evidence>
<dbReference type="PROSITE" id="PS00912">
    <property type="entry name" value="DHODEHASE_2"/>
    <property type="match status" value="1"/>
</dbReference>
<feature type="binding site" evidence="11">
    <location>
        <begin position="78"/>
        <end position="82"/>
    </location>
    <ligand>
        <name>FMN</name>
        <dbReference type="ChEBI" id="CHEBI:58210"/>
    </ligand>
</feature>
<feature type="active site" description="Nucleophile" evidence="11">
    <location>
        <position position="191"/>
    </location>
</feature>
<dbReference type="EC" id="1.3.5.2" evidence="11"/>
<keyword evidence="8 11" id="KW-0560">Oxidoreductase</keyword>
<evidence type="ECO:0000256" key="11">
    <source>
        <dbReference type="HAMAP-Rule" id="MF_00225"/>
    </source>
</evidence>
<dbReference type="RefSeq" id="WP_135767072.1">
    <property type="nucleotide sequence ID" value="NZ_RQET01000004.1"/>
</dbReference>
<keyword evidence="7 11" id="KW-0665">Pyrimidine biosynthesis</keyword>
<dbReference type="GO" id="GO:0044205">
    <property type="term" value="P:'de novo' UMP biosynthetic process"/>
    <property type="evidence" value="ECO:0007669"/>
    <property type="project" value="UniProtKB-UniRule"/>
</dbReference>
<comment type="subcellular location">
    <subcellularLocation>
        <location evidence="11">Cell membrane</location>
        <topology evidence="11">Peripheral membrane protein</topology>
    </subcellularLocation>
    <subcellularLocation>
        <location evidence="2">Membrane</location>
    </subcellularLocation>
</comment>
<feature type="binding site" evidence="11">
    <location>
        <position position="102"/>
    </location>
    <ligand>
        <name>FMN</name>
        <dbReference type="ChEBI" id="CHEBI:58210"/>
    </ligand>
</feature>
<evidence type="ECO:0000313" key="13">
    <source>
        <dbReference type="EMBL" id="TGK11668.1"/>
    </source>
</evidence>
<dbReference type="OrthoDB" id="9802377at2"/>
<keyword evidence="14" id="KW-1185">Reference proteome</keyword>
<dbReference type="GO" id="GO:0005737">
    <property type="term" value="C:cytoplasm"/>
    <property type="evidence" value="ECO:0007669"/>
    <property type="project" value="InterPro"/>
</dbReference>
<dbReference type="InterPro" id="IPR013785">
    <property type="entry name" value="Aldolase_TIM"/>
</dbReference>
<dbReference type="PROSITE" id="PS00911">
    <property type="entry name" value="DHODEHASE_1"/>
    <property type="match status" value="1"/>
</dbReference>
<evidence type="ECO:0000256" key="7">
    <source>
        <dbReference type="ARBA" id="ARBA00022975"/>
    </source>
</evidence>
<feature type="binding site" evidence="11">
    <location>
        <position position="256"/>
    </location>
    <ligand>
        <name>FMN</name>
        <dbReference type="ChEBI" id="CHEBI:58210"/>
    </ligand>
</feature>
<dbReference type="SUPFAM" id="SSF51395">
    <property type="entry name" value="FMN-linked oxidoreductases"/>
    <property type="match status" value="1"/>
</dbReference>
<feature type="binding site" evidence="11">
    <location>
        <begin position="329"/>
        <end position="330"/>
    </location>
    <ligand>
        <name>FMN</name>
        <dbReference type="ChEBI" id="CHEBI:58210"/>
    </ligand>
</feature>
<dbReference type="Pfam" id="PF01180">
    <property type="entry name" value="DHO_dh"/>
    <property type="match status" value="1"/>
</dbReference>
<protein>
    <recommendedName>
        <fullName evidence="11">Dihydroorotate dehydrogenase (quinone)</fullName>
        <ecNumber evidence="11">1.3.5.2</ecNumber>
    </recommendedName>
    <alternativeName>
        <fullName evidence="11">DHOdehase</fullName>
        <shortName evidence="11">DHOD</shortName>
        <shortName evidence="11">DHODase</shortName>
    </alternativeName>
    <alternativeName>
        <fullName evidence="11">Dihydroorotate oxidase</fullName>
    </alternativeName>
</protein>
<name>A0A4R9GG91_9LEPT</name>
<evidence type="ECO:0000256" key="9">
    <source>
        <dbReference type="ARBA" id="ARBA00023136"/>
    </source>
</evidence>
<gene>
    <name evidence="11" type="primary">pyrD</name>
    <name evidence="13" type="ORF">EHO60_05060</name>
</gene>
<feature type="domain" description="Dihydroorotate dehydrogenase catalytic" evidence="12">
    <location>
        <begin position="61"/>
        <end position="350"/>
    </location>
</feature>
<evidence type="ECO:0000256" key="2">
    <source>
        <dbReference type="ARBA" id="ARBA00004370"/>
    </source>
</evidence>
<comment type="cofactor">
    <cofactor evidence="11">
        <name>FMN</name>
        <dbReference type="ChEBI" id="CHEBI:58210"/>
    </cofactor>
    <text evidence="11">Binds 1 FMN per subunit.</text>
</comment>
<dbReference type="EMBL" id="RQET01000004">
    <property type="protein sequence ID" value="TGK11668.1"/>
    <property type="molecule type" value="Genomic_DNA"/>
</dbReference>
<dbReference type="NCBIfam" id="TIGR01036">
    <property type="entry name" value="pyrD_sub2"/>
    <property type="match status" value="1"/>
</dbReference>
<dbReference type="InterPro" id="IPR050074">
    <property type="entry name" value="DHO_dehydrogenase"/>
</dbReference>
<keyword evidence="9 11" id="KW-0472">Membrane</keyword>
<evidence type="ECO:0000256" key="3">
    <source>
        <dbReference type="ARBA" id="ARBA00005161"/>
    </source>
</evidence>
<accession>A0A4R9GG91</accession>
<keyword evidence="5 11" id="KW-0285">Flavoprotein</keyword>
<feature type="binding site" evidence="11">
    <location>
        <position position="228"/>
    </location>
    <ligand>
        <name>FMN</name>
        <dbReference type="ChEBI" id="CHEBI:58210"/>
    </ligand>
</feature>
<proteinExistence type="inferred from homology"/>
<feature type="binding site" evidence="11">
    <location>
        <position position="82"/>
    </location>
    <ligand>
        <name>substrate</name>
    </ligand>
</feature>
<feature type="binding site" evidence="11">
    <location>
        <position position="279"/>
    </location>
    <ligand>
        <name>FMN</name>
        <dbReference type="ChEBI" id="CHEBI:58210"/>
    </ligand>
</feature>
<dbReference type="InterPro" id="IPR005719">
    <property type="entry name" value="Dihydroorotate_DH_2"/>
</dbReference>
<evidence type="ECO:0000259" key="12">
    <source>
        <dbReference type="Pfam" id="PF01180"/>
    </source>
</evidence>
<comment type="caution">
    <text evidence="13">The sequence shown here is derived from an EMBL/GenBank/DDBJ whole genome shotgun (WGS) entry which is preliminary data.</text>
</comment>
<evidence type="ECO:0000313" key="14">
    <source>
        <dbReference type="Proteomes" id="UP000298458"/>
    </source>
</evidence>
<evidence type="ECO:0000256" key="10">
    <source>
        <dbReference type="ARBA" id="ARBA00048639"/>
    </source>
</evidence>
<organism evidence="13 14">
    <name type="scientific">Leptospira fletcheri</name>
    <dbReference type="NCBI Taxonomy" id="2484981"/>
    <lineage>
        <taxon>Bacteria</taxon>
        <taxon>Pseudomonadati</taxon>
        <taxon>Spirochaetota</taxon>
        <taxon>Spirochaetia</taxon>
        <taxon>Leptospirales</taxon>
        <taxon>Leptospiraceae</taxon>
        <taxon>Leptospira</taxon>
    </lineage>
</organism>
<comment type="similarity">
    <text evidence="4 11">Belongs to the dihydroorotate dehydrogenase family. Type 2 subfamily.</text>
</comment>
<comment type="function">
    <text evidence="1 11">Catalyzes the conversion of dihydroorotate to orotate with quinone as electron acceptor.</text>
</comment>
<comment type="subunit">
    <text evidence="11">Monomer.</text>
</comment>
<feature type="binding site" evidence="11">
    <location>
        <position position="188"/>
    </location>
    <ligand>
        <name>FMN</name>
        <dbReference type="ChEBI" id="CHEBI:58210"/>
    </ligand>
</feature>
<evidence type="ECO:0000256" key="4">
    <source>
        <dbReference type="ARBA" id="ARBA00005359"/>
    </source>
</evidence>
<feature type="binding site" evidence="11">
    <location>
        <begin position="127"/>
        <end position="131"/>
    </location>
    <ligand>
        <name>substrate</name>
    </ligand>
</feature>
<dbReference type="GO" id="GO:0006207">
    <property type="term" value="P:'de novo' pyrimidine nucleobase biosynthetic process"/>
    <property type="evidence" value="ECO:0007669"/>
    <property type="project" value="UniProtKB-UniRule"/>
</dbReference>
<reference evidence="13" key="1">
    <citation type="journal article" date="2019" name="PLoS Negl. Trop. Dis.">
        <title>Revisiting the worldwide diversity of Leptospira species in the environment.</title>
        <authorList>
            <person name="Vincent A.T."/>
            <person name="Schiettekatte O."/>
            <person name="Bourhy P."/>
            <person name="Veyrier F.J."/>
            <person name="Picardeau M."/>
        </authorList>
    </citation>
    <scope>NUCLEOTIDE SEQUENCE [LARGE SCALE GENOMIC DNA]</scope>
    <source>
        <strain evidence="13">SSW15</strain>
    </source>
</reference>
<comment type="catalytic activity">
    <reaction evidence="10 11">
        <text>(S)-dihydroorotate + a quinone = orotate + a quinol</text>
        <dbReference type="Rhea" id="RHEA:30187"/>
        <dbReference type="ChEBI" id="CHEBI:24646"/>
        <dbReference type="ChEBI" id="CHEBI:30839"/>
        <dbReference type="ChEBI" id="CHEBI:30864"/>
        <dbReference type="ChEBI" id="CHEBI:132124"/>
        <dbReference type="EC" id="1.3.5.2"/>
    </reaction>
</comment>
<dbReference type="NCBIfam" id="NF003652">
    <property type="entry name" value="PRK05286.2-5"/>
    <property type="match status" value="1"/>
</dbReference>